<dbReference type="InterPro" id="IPR010935">
    <property type="entry name" value="SMC_hinge"/>
</dbReference>
<comment type="subunit">
    <text evidence="6">Homodimer.</text>
</comment>
<dbReference type="AlphaFoldDB" id="A0A1M5STV8"/>
<dbReference type="GO" id="GO:0005737">
    <property type="term" value="C:cytoplasm"/>
    <property type="evidence" value="ECO:0007669"/>
    <property type="project" value="UniProtKB-SubCell"/>
</dbReference>
<dbReference type="GO" id="GO:0007062">
    <property type="term" value="P:sister chromatid cohesion"/>
    <property type="evidence" value="ECO:0007669"/>
    <property type="project" value="InterPro"/>
</dbReference>
<feature type="binding site" evidence="6">
    <location>
        <begin position="32"/>
        <end position="39"/>
    </location>
    <ligand>
        <name>ATP</name>
        <dbReference type="ChEBI" id="CHEBI:30616"/>
    </ligand>
</feature>
<evidence type="ECO:0000259" key="7">
    <source>
        <dbReference type="SMART" id="SM00968"/>
    </source>
</evidence>
<dbReference type="OrthoDB" id="9808768at2"/>
<accession>A0A1M5STV8</accession>
<dbReference type="InterPro" id="IPR036277">
    <property type="entry name" value="SMC_hinge_sf"/>
</dbReference>
<comment type="subcellular location">
    <subcellularLocation>
        <location evidence="6">Cytoplasm</location>
    </subcellularLocation>
</comment>
<dbReference type="Gene3D" id="3.30.70.1620">
    <property type="match status" value="1"/>
</dbReference>
<dbReference type="PIRSF" id="PIRSF005719">
    <property type="entry name" value="SMC"/>
    <property type="match status" value="1"/>
</dbReference>
<name>A0A1M5STV8_9CLOT</name>
<dbReference type="STRING" id="1121306.SAMN02745196_00310"/>
<dbReference type="InterPro" id="IPR027417">
    <property type="entry name" value="P-loop_NTPase"/>
</dbReference>
<keyword evidence="9" id="KW-1185">Reference proteome</keyword>
<dbReference type="GO" id="GO:0005694">
    <property type="term" value="C:chromosome"/>
    <property type="evidence" value="ECO:0007669"/>
    <property type="project" value="InterPro"/>
</dbReference>
<evidence type="ECO:0000256" key="1">
    <source>
        <dbReference type="ARBA" id="ARBA00022490"/>
    </source>
</evidence>
<sequence>MFLKSLEVRGFKSFADKTELQFKNGITAVIGPNGSGKSNVTDAVRWVLGEQSIKNLRGAKMEDVIFAGTQFRKPVGLAQVSITLNNEDKALDIDYSDVKVTRRLYRSGESEYYINNNKCRLKDIQELFMDTGIGKEGYSLIGQGKIEAVLSGRPEERRGLLEEAAGIVKFKSRKEEAEKKLGNTEQNLIRINDIIGTYEERLEPLRIEMEKAKEFLTLSEELKVKEINSIIEKIKDFDSKSEKIKEDIEKVNKDIENNLGVKNDFKDKSQYWNDQLEKYEEENKENQESYYSNKALKQEKESEIKVLEEKINNIKSFISNSQRSMEELTAKYELTSELKAKEEKALIELGKEKDELVSKITELEGLIQDMESSVKNENAELQRLKLEEININNSILEKNNIVMNLNRDIESLDKDIENLKAECEGYEGNLKINSSTEVALVTEKKEVKQRIESYEKETEENKKQLSKWRAKLSNVERTHKELTNSLNKIEANKTVLINLEKQFEGYTRAIKVLMTHVSNGSVKGLKDKCYILGEVIEVNKEYEIAIEIALGAGISNVITSSSEDAKILINHLKRNNIGRGTFLPLDIIRGKKLTISNELRSYNGFIGVASELVSYSSKFSKAIEYALGNIAIVKTMDDALYIAKKTNSSFRIVTLEGEVVNPGGSLTGGNTFHKSTSIISRKREIKELEEKHSETLSRLKEATSDIATLSKSIGELDDHNLNLKDNIHYENIELTKIESRINVILEENKKIIASLEVKQSLLNKLTSGLENNKERLISEESTLENLKERYKEVISGMKILEERVKGILEKVNNNKEDLTDYKINKAKLDEVLLAKSKEIERISRESLECKEKLNSIVKEVESSSISEKEFITNIDKAKKAIEDIDLELENLEEAIKNVEIEKIKIKEFIRNHGDKLEELSNVIGKFDKELNKQLMLLTKLEAEREAYYSKLNEDFSLTYAEALEYKIENLEINKLRAEINEIKNKISDMGLVNVGAIEEYKEIKEKYTFMSTEREDLLKAKQEIEEVIEEITVKMKEVFRENFEILNINFDETFKELFKGGSASLILGEGDELTGKIDINVQPPGKKLQNINLMSGGEKVLSAIALLFAILKMKPTPFCILDEIEAALDDANISRYAEFLRQFSDRTQFIVITHRKGTMSVSDVLYGVTMEEKGISKIVSVDLASEMVKES</sequence>
<gene>
    <name evidence="6" type="primary">smc</name>
    <name evidence="8" type="ORF">SAMN02745196_00310</name>
</gene>
<dbReference type="FunFam" id="3.40.50.300:FF:000984">
    <property type="entry name" value="Chromosome partition protein Smc"/>
    <property type="match status" value="1"/>
</dbReference>
<dbReference type="Gene3D" id="3.40.50.300">
    <property type="entry name" value="P-loop containing nucleotide triphosphate hydrolases"/>
    <property type="match status" value="2"/>
</dbReference>
<feature type="coiled-coil region" evidence="6">
    <location>
        <begin position="234"/>
        <end position="492"/>
    </location>
</feature>
<organism evidence="8 9">
    <name type="scientific">Clostridium collagenovorans DSM 3089</name>
    <dbReference type="NCBI Taxonomy" id="1121306"/>
    <lineage>
        <taxon>Bacteria</taxon>
        <taxon>Bacillati</taxon>
        <taxon>Bacillota</taxon>
        <taxon>Clostridia</taxon>
        <taxon>Eubacteriales</taxon>
        <taxon>Clostridiaceae</taxon>
        <taxon>Clostridium</taxon>
    </lineage>
</organism>
<keyword evidence="3 6" id="KW-0067">ATP-binding</keyword>
<evidence type="ECO:0000313" key="9">
    <source>
        <dbReference type="Proteomes" id="UP000184526"/>
    </source>
</evidence>
<reference evidence="8 9" key="1">
    <citation type="submission" date="2016-11" db="EMBL/GenBank/DDBJ databases">
        <authorList>
            <person name="Jaros S."/>
            <person name="Januszkiewicz K."/>
            <person name="Wedrychowicz H."/>
        </authorList>
    </citation>
    <scope>NUCLEOTIDE SEQUENCE [LARGE SCALE GENOMIC DNA]</scope>
    <source>
        <strain evidence="8 9">DSM 3089</strain>
    </source>
</reference>
<protein>
    <recommendedName>
        <fullName evidence="6">Chromosome partition protein Smc</fullName>
    </recommendedName>
</protein>
<dbReference type="InterPro" id="IPR003395">
    <property type="entry name" value="RecF/RecN/SMC_N"/>
</dbReference>
<dbReference type="RefSeq" id="WP_072829377.1">
    <property type="nucleotide sequence ID" value="NZ_FQXP01000003.1"/>
</dbReference>
<comment type="function">
    <text evidence="6">Required for chromosome condensation and partitioning.</text>
</comment>
<dbReference type="EMBL" id="FQXP01000003">
    <property type="protein sequence ID" value="SHH41936.1"/>
    <property type="molecule type" value="Genomic_DNA"/>
</dbReference>
<dbReference type="InterPro" id="IPR011890">
    <property type="entry name" value="SMC_prok"/>
</dbReference>
<dbReference type="PANTHER" id="PTHR43977">
    <property type="entry name" value="STRUCTURAL MAINTENANCE OF CHROMOSOMES PROTEIN 3"/>
    <property type="match status" value="1"/>
</dbReference>
<evidence type="ECO:0000256" key="6">
    <source>
        <dbReference type="HAMAP-Rule" id="MF_01894"/>
    </source>
</evidence>
<dbReference type="GO" id="GO:0016887">
    <property type="term" value="F:ATP hydrolysis activity"/>
    <property type="evidence" value="ECO:0007669"/>
    <property type="project" value="InterPro"/>
</dbReference>
<feature type="coiled-coil region" evidence="6">
    <location>
        <begin position="874"/>
        <end position="911"/>
    </location>
</feature>
<keyword evidence="2 6" id="KW-0547">Nucleotide-binding</keyword>
<dbReference type="CDD" id="cd03278">
    <property type="entry name" value="ABC_SMC_barmotin"/>
    <property type="match status" value="1"/>
</dbReference>
<comment type="domain">
    <text evidence="6">Contains large globular domains required for ATP hydrolysis at each terminus and a third globular domain forming a flexible hinge near the middle of the molecule. These domains are separated by coiled-coil structures.</text>
</comment>
<dbReference type="InterPro" id="IPR024704">
    <property type="entry name" value="SMC"/>
</dbReference>
<feature type="domain" description="SMC hinge" evidence="7">
    <location>
        <begin position="526"/>
        <end position="643"/>
    </location>
</feature>
<feature type="coiled-coil region" evidence="6">
    <location>
        <begin position="167"/>
        <end position="194"/>
    </location>
</feature>
<dbReference type="SUPFAM" id="SSF75553">
    <property type="entry name" value="Smc hinge domain"/>
    <property type="match status" value="1"/>
</dbReference>
<evidence type="ECO:0000256" key="5">
    <source>
        <dbReference type="ARBA" id="ARBA00023125"/>
    </source>
</evidence>
<evidence type="ECO:0000256" key="2">
    <source>
        <dbReference type="ARBA" id="ARBA00022741"/>
    </source>
</evidence>
<dbReference type="HAMAP" id="MF_01894">
    <property type="entry name" value="Smc_prok"/>
    <property type="match status" value="1"/>
</dbReference>
<dbReference type="Pfam" id="PF02463">
    <property type="entry name" value="SMC_N"/>
    <property type="match status" value="1"/>
</dbReference>
<keyword evidence="1 6" id="KW-0963">Cytoplasm</keyword>
<dbReference type="GO" id="GO:0005524">
    <property type="term" value="F:ATP binding"/>
    <property type="evidence" value="ECO:0007669"/>
    <property type="project" value="UniProtKB-UniRule"/>
</dbReference>
<dbReference type="Pfam" id="PF06470">
    <property type="entry name" value="SMC_hinge"/>
    <property type="match status" value="1"/>
</dbReference>
<dbReference type="SMART" id="SM00968">
    <property type="entry name" value="SMC_hinge"/>
    <property type="match status" value="1"/>
</dbReference>
<keyword evidence="5 6" id="KW-0238">DNA-binding</keyword>
<evidence type="ECO:0000313" key="8">
    <source>
        <dbReference type="EMBL" id="SHH41936.1"/>
    </source>
</evidence>
<feature type="coiled-coil region" evidence="6">
    <location>
        <begin position="960"/>
        <end position="1041"/>
    </location>
</feature>
<dbReference type="GO" id="GO:0006260">
    <property type="term" value="P:DNA replication"/>
    <property type="evidence" value="ECO:0007669"/>
    <property type="project" value="UniProtKB-UniRule"/>
</dbReference>
<evidence type="ECO:0000256" key="3">
    <source>
        <dbReference type="ARBA" id="ARBA00022840"/>
    </source>
</evidence>
<evidence type="ECO:0000256" key="4">
    <source>
        <dbReference type="ARBA" id="ARBA00023054"/>
    </source>
</evidence>
<proteinExistence type="inferred from homology"/>
<dbReference type="SUPFAM" id="SSF52540">
    <property type="entry name" value="P-loop containing nucleoside triphosphate hydrolases"/>
    <property type="match status" value="1"/>
</dbReference>
<dbReference type="Gene3D" id="1.20.1060.20">
    <property type="match status" value="1"/>
</dbReference>
<dbReference type="GO" id="GO:0003677">
    <property type="term" value="F:DNA binding"/>
    <property type="evidence" value="ECO:0007669"/>
    <property type="project" value="UniProtKB-UniRule"/>
</dbReference>
<dbReference type="Proteomes" id="UP000184526">
    <property type="component" value="Unassembled WGS sequence"/>
</dbReference>
<keyword evidence="4 6" id="KW-0175">Coiled coil</keyword>
<feature type="coiled-coil region" evidence="6">
    <location>
        <begin position="769"/>
        <end position="817"/>
    </location>
</feature>
<dbReference type="GO" id="GO:0007059">
    <property type="term" value="P:chromosome segregation"/>
    <property type="evidence" value="ECO:0007669"/>
    <property type="project" value="UniProtKB-UniRule"/>
</dbReference>
<dbReference type="NCBIfam" id="TIGR02168">
    <property type="entry name" value="SMC_prok_B"/>
    <property type="match status" value="1"/>
</dbReference>
<comment type="similarity">
    <text evidence="6">Belongs to the SMC family.</text>
</comment>
<dbReference type="GO" id="GO:0030261">
    <property type="term" value="P:chromosome condensation"/>
    <property type="evidence" value="ECO:0007669"/>
    <property type="project" value="InterPro"/>
</dbReference>